<dbReference type="RefSeq" id="WP_344677971.1">
    <property type="nucleotide sequence ID" value="NZ_BAAAUX010000003.1"/>
</dbReference>
<sequence length="53" mass="5482">MDTKKIIGLAAIGLALYFVIADPVGSSNAVGAAGAWLQGVAQSFVAFLQNLFR</sequence>
<dbReference type="Proteomes" id="UP001500979">
    <property type="component" value="Unassembled WGS sequence"/>
</dbReference>
<keyword evidence="1" id="KW-1133">Transmembrane helix</keyword>
<evidence type="ECO:0008006" key="4">
    <source>
        <dbReference type="Google" id="ProtNLM"/>
    </source>
</evidence>
<proteinExistence type="predicted"/>
<protein>
    <recommendedName>
        <fullName evidence="4">Secreted protein</fullName>
    </recommendedName>
</protein>
<comment type="caution">
    <text evidence="2">The sequence shown here is derived from an EMBL/GenBank/DDBJ whole genome shotgun (WGS) entry which is preliminary data.</text>
</comment>
<name>A0ABN3V3V5_9PSEU</name>
<accession>A0ABN3V3V5</accession>
<feature type="transmembrane region" description="Helical" evidence="1">
    <location>
        <begin position="31"/>
        <end position="52"/>
    </location>
</feature>
<dbReference type="EMBL" id="BAAAUX010000003">
    <property type="protein sequence ID" value="GAA2777301.1"/>
    <property type="molecule type" value="Genomic_DNA"/>
</dbReference>
<reference evidence="2 3" key="1">
    <citation type="journal article" date="2019" name="Int. J. Syst. Evol. Microbiol.">
        <title>The Global Catalogue of Microorganisms (GCM) 10K type strain sequencing project: providing services to taxonomists for standard genome sequencing and annotation.</title>
        <authorList>
            <consortium name="The Broad Institute Genomics Platform"/>
            <consortium name="The Broad Institute Genome Sequencing Center for Infectious Disease"/>
            <person name="Wu L."/>
            <person name="Ma J."/>
        </authorList>
    </citation>
    <scope>NUCLEOTIDE SEQUENCE [LARGE SCALE GENOMIC DNA]</scope>
    <source>
        <strain evidence="2 3">JCM 9383</strain>
    </source>
</reference>
<keyword evidence="3" id="KW-1185">Reference proteome</keyword>
<organism evidence="2 3">
    <name type="scientific">Saccharopolyspora taberi</name>
    <dbReference type="NCBI Taxonomy" id="60895"/>
    <lineage>
        <taxon>Bacteria</taxon>
        <taxon>Bacillati</taxon>
        <taxon>Actinomycetota</taxon>
        <taxon>Actinomycetes</taxon>
        <taxon>Pseudonocardiales</taxon>
        <taxon>Pseudonocardiaceae</taxon>
        <taxon>Saccharopolyspora</taxon>
    </lineage>
</organism>
<evidence type="ECO:0000313" key="3">
    <source>
        <dbReference type="Proteomes" id="UP001500979"/>
    </source>
</evidence>
<evidence type="ECO:0000256" key="1">
    <source>
        <dbReference type="SAM" id="Phobius"/>
    </source>
</evidence>
<gene>
    <name evidence="2" type="ORF">GCM10010470_07950</name>
</gene>
<keyword evidence="1" id="KW-0812">Transmembrane</keyword>
<keyword evidence="1" id="KW-0472">Membrane</keyword>
<evidence type="ECO:0000313" key="2">
    <source>
        <dbReference type="EMBL" id="GAA2777301.1"/>
    </source>
</evidence>